<feature type="domain" description="HMG box" evidence="2">
    <location>
        <begin position="24"/>
        <end position="92"/>
    </location>
</feature>
<keyword evidence="1" id="KW-0539">Nucleus</keyword>
<evidence type="ECO:0000313" key="3">
    <source>
        <dbReference type="EMBL" id="CAG8510382.1"/>
    </source>
</evidence>
<evidence type="ECO:0000313" key="4">
    <source>
        <dbReference type="Proteomes" id="UP000789901"/>
    </source>
</evidence>
<feature type="DNA-binding region" description="HMG box" evidence="1">
    <location>
        <begin position="24"/>
        <end position="92"/>
    </location>
</feature>
<dbReference type="EMBL" id="CAJVQB010000856">
    <property type="protein sequence ID" value="CAG8510382.1"/>
    <property type="molecule type" value="Genomic_DNA"/>
</dbReference>
<gene>
    <name evidence="3" type="ORF">GMARGA_LOCUS2652</name>
</gene>
<evidence type="ECO:0000259" key="2">
    <source>
        <dbReference type="PROSITE" id="PS50118"/>
    </source>
</evidence>
<dbReference type="SUPFAM" id="SSF47095">
    <property type="entry name" value="HMG-box"/>
    <property type="match status" value="1"/>
</dbReference>
<keyword evidence="1" id="KW-0238">DNA-binding</keyword>
<dbReference type="InterPro" id="IPR009071">
    <property type="entry name" value="HMG_box_dom"/>
</dbReference>
<accession>A0ABM8W2T6</accession>
<name>A0ABM8W2T6_GIGMA</name>
<reference evidence="3 4" key="1">
    <citation type="submission" date="2021-06" db="EMBL/GenBank/DDBJ databases">
        <authorList>
            <person name="Kallberg Y."/>
            <person name="Tangrot J."/>
            <person name="Rosling A."/>
        </authorList>
    </citation>
    <scope>NUCLEOTIDE SEQUENCE [LARGE SCALE GENOMIC DNA]</scope>
    <source>
        <strain evidence="3 4">120-4 pot B 10/14</strain>
    </source>
</reference>
<comment type="caution">
    <text evidence="3">The sequence shown here is derived from an EMBL/GenBank/DDBJ whole genome shotgun (WGS) entry which is preliminary data.</text>
</comment>
<organism evidence="3 4">
    <name type="scientific">Gigaspora margarita</name>
    <dbReference type="NCBI Taxonomy" id="4874"/>
    <lineage>
        <taxon>Eukaryota</taxon>
        <taxon>Fungi</taxon>
        <taxon>Fungi incertae sedis</taxon>
        <taxon>Mucoromycota</taxon>
        <taxon>Glomeromycotina</taxon>
        <taxon>Glomeromycetes</taxon>
        <taxon>Diversisporales</taxon>
        <taxon>Gigasporaceae</taxon>
        <taxon>Gigaspora</taxon>
    </lineage>
</organism>
<keyword evidence="4" id="KW-1185">Reference proteome</keyword>
<proteinExistence type="predicted"/>
<dbReference type="Pfam" id="PF00505">
    <property type="entry name" value="HMG_box"/>
    <property type="match status" value="1"/>
</dbReference>
<protein>
    <submittedName>
        <fullName evidence="3">21511_t:CDS:1</fullName>
    </submittedName>
</protein>
<sequence>MEEIQMPSISEIKKFDIEELAKSNRKRLNAFFLYRREFTKRAVSNGIRMKMTELSKLAANSWKNESTKVRKAYIKVSSQIDAILQKRRQENKTYHIIYDHNMEKIPQEQEPIANQLAIAPPQYYPHGESNVDDITFPCSLGINSNMEMIPQEPVSVNNQPFQFLTSDEIFPLNLDDMLFPCSFGNMERVPQEPKPVVNQLDLVPPQTFQPYEYLYGINAPQLSEWQSQQNQSTSECSSLGIGGSTYAGLPAKN</sequence>
<dbReference type="Gene3D" id="1.10.30.10">
    <property type="entry name" value="High mobility group box domain"/>
    <property type="match status" value="1"/>
</dbReference>
<dbReference type="PROSITE" id="PS50118">
    <property type="entry name" value="HMG_BOX_2"/>
    <property type="match status" value="1"/>
</dbReference>
<evidence type="ECO:0000256" key="1">
    <source>
        <dbReference type="PROSITE-ProRule" id="PRU00267"/>
    </source>
</evidence>
<dbReference type="InterPro" id="IPR036910">
    <property type="entry name" value="HMG_box_dom_sf"/>
</dbReference>
<feature type="non-terminal residue" evidence="3">
    <location>
        <position position="253"/>
    </location>
</feature>
<dbReference type="Proteomes" id="UP000789901">
    <property type="component" value="Unassembled WGS sequence"/>
</dbReference>